<sequence length="190" mass="20976">MPLAHSDPPGSYDAIGCLVLSVLFIGVFVVLYLLAHFAARFDCIEMPNGLLIGRATVFSKMHAGGGSDADIALKFPDGRILRRGDSNVHFFDSESIGGSYPGNYGPSGNAFIYTKNVGLFIESEQPEQYQYYWDKKKTELSGVTAENSNGQASGIGSNLFYVYLQFNGNPHEPSPYRRDWCPTAWFLPEK</sequence>
<dbReference type="Proteomes" id="UP001201217">
    <property type="component" value="Unassembled WGS sequence"/>
</dbReference>
<keyword evidence="1" id="KW-0812">Transmembrane</keyword>
<organism evidence="2 3">
    <name type="scientific">Maritalea mediterranea</name>
    <dbReference type="NCBI Taxonomy" id="2909667"/>
    <lineage>
        <taxon>Bacteria</taxon>
        <taxon>Pseudomonadati</taxon>
        <taxon>Pseudomonadota</taxon>
        <taxon>Alphaproteobacteria</taxon>
        <taxon>Hyphomicrobiales</taxon>
        <taxon>Devosiaceae</taxon>
        <taxon>Maritalea</taxon>
    </lineage>
</organism>
<proteinExistence type="predicted"/>
<gene>
    <name evidence="2" type="ORF">L1I42_02230</name>
</gene>
<keyword evidence="1" id="KW-1133">Transmembrane helix</keyword>
<keyword evidence="3" id="KW-1185">Reference proteome</keyword>
<protein>
    <submittedName>
        <fullName evidence="2">Uncharacterized protein</fullName>
    </submittedName>
</protein>
<keyword evidence="1" id="KW-0472">Membrane</keyword>
<reference evidence="2 3" key="1">
    <citation type="submission" date="2022-01" db="EMBL/GenBank/DDBJ databases">
        <title>Maritalea mediterranea sp. nov., isolated from marine plastic residues from the Malva-rosa beach (Valencia, Spain).</title>
        <authorList>
            <person name="Vidal-Verdu A."/>
            <person name="Molina-Menor E."/>
            <person name="Pascual J."/>
            <person name="Pereto J."/>
            <person name="Porcar M."/>
        </authorList>
    </citation>
    <scope>NUCLEOTIDE SEQUENCE [LARGE SCALE GENOMIC DNA]</scope>
    <source>
        <strain evidence="2 3">P4.10X</strain>
    </source>
</reference>
<evidence type="ECO:0000256" key="1">
    <source>
        <dbReference type="SAM" id="Phobius"/>
    </source>
</evidence>
<accession>A0ABS9E3E3</accession>
<name>A0ABS9E3E3_9HYPH</name>
<comment type="caution">
    <text evidence="2">The sequence shown here is derived from an EMBL/GenBank/DDBJ whole genome shotgun (WGS) entry which is preliminary data.</text>
</comment>
<dbReference type="EMBL" id="JAKGTI010000001">
    <property type="protein sequence ID" value="MCF4097303.1"/>
    <property type="molecule type" value="Genomic_DNA"/>
</dbReference>
<feature type="transmembrane region" description="Helical" evidence="1">
    <location>
        <begin position="12"/>
        <end position="34"/>
    </location>
</feature>
<evidence type="ECO:0000313" key="2">
    <source>
        <dbReference type="EMBL" id="MCF4097303.1"/>
    </source>
</evidence>
<evidence type="ECO:0000313" key="3">
    <source>
        <dbReference type="Proteomes" id="UP001201217"/>
    </source>
</evidence>